<name>A0A8D9FRC6_9VIRU</name>
<evidence type="ECO:0000313" key="1">
    <source>
        <dbReference type="EMBL" id="CAG7579992.1"/>
    </source>
</evidence>
<organism evidence="1">
    <name type="scientific">uncultured marine phage</name>
    <dbReference type="NCBI Taxonomy" id="707152"/>
    <lineage>
        <taxon>Viruses</taxon>
        <taxon>environmental samples</taxon>
    </lineage>
</organism>
<dbReference type="EMBL" id="OU342829">
    <property type="protein sequence ID" value="CAG7579992.1"/>
    <property type="molecule type" value="Genomic_DNA"/>
</dbReference>
<gene>
    <name evidence="1" type="ORF">SLAVMIC_00194</name>
</gene>
<proteinExistence type="predicted"/>
<reference evidence="1" key="1">
    <citation type="submission" date="2021-06" db="EMBL/GenBank/DDBJ databases">
        <authorList>
            <person name="Gannon L."/>
            <person name="Redgwell R T."/>
            <person name="Michniewski S."/>
            <person name="Harrison D C."/>
            <person name="Millard A."/>
        </authorList>
    </citation>
    <scope>NUCLEOTIDE SEQUENCE</scope>
</reference>
<protein>
    <submittedName>
        <fullName evidence="1">Uncharacterized protein</fullName>
    </submittedName>
</protein>
<sequence length="95" mass="11459">MKYLRLFEEFKGMPELRIGDIVVLNEIGLSLFHKKMTNDQILEFYNRHHRQDPEFFKFDVFYKIVDIIDDVATIERNGDMDEIDTKFLKLRMGIN</sequence>
<accession>A0A8D9FRC6</accession>